<dbReference type="NCBIfam" id="TIGR01730">
    <property type="entry name" value="RND_mfp"/>
    <property type="match status" value="1"/>
</dbReference>
<dbReference type="InterPro" id="IPR058636">
    <property type="entry name" value="Beta-barrel_YknX"/>
</dbReference>
<gene>
    <name evidence="5" type="ORF">EVJ46_00810</name>
</gene>
<dbReference type="Gene3D" id="2.40.50.100">
    <property type="match status" value="1"/>
</dbReference>
<dbReference type="AlphaFoldDB" id="A0A519BHT3"/>
<comment type="similarity">
    <text evidence="1">Belongs to the membrane fusion protein (MFP) (TC 8.A.1) family.</text>
</comment>
<evidence type="ECO:0000313" key="6">
    <source>
        <dbReference type="Proteomes" id="UP000316562"/>
    </source>
</evidence>
<reference evidence="5 6" key="1">
    <citation type="journal article" date="2019" name="ISME J.">
        <title>Insights into ecological role of a new deltaproteobacterial order Candidatus Acidulodesulfobacterales by metagenomics and metatranscriptomics.</title>
        <authorList>
            <person name="Tan S."/>
            <person name="Liu J."/>
            <person name="Fang Y."/>
            <person name="Hedlund B.P."/>
            <person name="Lian Z.H."/>
            <person name="Huang L.Y."/>
            <person name="Li J.T."/>
            <person name="Huang L.N."/>
            <person name="Li W.J."/>
            <person name="Jiang H.C."/>
            <person name="Dong H.L."/>
            <person name="Shu W.S."/>
        </authorList>
    </citation>
    <scope>NUCLEOTIDE SEQUENCE [LARGE SCALE GENOMIC DNA]</scope>
    <source>
        <strain evidence="5">AP2</strain>
    </source>
</reference>
<dbReference type="InterPro" id="IPR006143">
    <property type="entry name" value="RND_pump_MFP"/>
</dbReference>
<keyword evidence="2" id="KW-0472">Membrane</keyword>
<evidence type="ECO:0000313" key="5">
    <source>
        <dbReference type="EMBL" id="RZD16812.1"/>
    </source>
</evidence>
<feature type="domain" description="YknX-like beta-barrel" evidence="4">
    <location>
        <begin position="223"/>
        <end position="296"/>
    </location>
</feature>
<dbReference type="Gene3D" id="1.10.287.470">
    <property type="entry name" value="Helix hairpin bin"/>
    <property type="match status" value="1"/>
</dbReference>
<dbReference type="Proteomes" id="UP000316562">
    <property type="component" value="Unassembled WGS sequence"/>
</dbReference>
<comment type="caution">
    <text evidence="5">The sequence shown here is derived from an EMBL/GenBank/DDBJ whole genome shotgun (WGS) entry which is preliminary data.</text>
</comment>
<dbReference type="EMBL" id="SGBC01000001">
    <property type="protein sequence ID" value="RZD16812.1"/>
    <property type="molecule type" value="Genomic_DNA"/>
</dbReference>
<evidence type="ECO:0000256" key="1">
    <source>
        <dbReference type="ARBA" id="ARBA00009477"/>
    </source>
</evidence>
<keyword evidence="2" id="KW-1133">Transmembrane helix</keyword>
<dbReference type="GO" id="GO:0015562">
    <property type="term" value="F:efflux transmembrane transporter activity"/>
    <property type="evidence" value="ECO:0007669"/>
    <property type="project" value="TreeGrafter"/>
</dbReference>
<dbReference type="InterPro" id="IPR058625">
    <property type="entry name" value="MdtA-like_BSH"/>
</dbReference>
<dbReference type="PANTHER" id="PTHR30469:SF33">
    <property type="entry name" value="SLR1207 PROTEIN"/>
    <property type="match status" value="1"/>
</dbReference>
<dbReference type="GO" id="GO:1990281">
    <property type="term" value="C:efflux pump complex"/>
    <property type="evidence" value="ECO:0007669"/>
    <property type="project" value="TreeGrafter"/>
</dbReference>
<dbReference type="Pfam" id="PF25990">
    <property type="entry name" value="Beta-barrel_YknX"/>
    <property type="match status" value="1"/>
</dbReference>
<dbReference type="Gene3D" id="2.40.30.170">
    <property type="match status" value="1"/>
</dbReference>
<dbReference type="PANTHER" id="PTHR30469">
    <property type="entry name" value="MULTIDRUG RESISTANCE PROTEIN MDTA"/>
    <property type="match status" value="1"/>
</dbReference>
<accession>A0A519BHT3</accession>
<proteinExistence type="inferred from homology"/>
<sequence>MKSKKKLYAVIVILIIAIGLAVYLIKKTGAPSYSYNLYRIKPITIQKSVLTTGTINPVNTINVGAQVSGLISKLDVWYNTRVKKGQLLAEIDPTTFIERVNMDKATLSSAQANIQKQIALLNYDRLTYIRDKKLWAENLISHSTEQNAKSVYLQDIAQLKYLKSIEASDESQLKIDETNLSYCKIYSPVNGVVINVAVAVGQTVASSFQTPTLFTIGENISKMEIDTTTNEADLGGIKKGDKVSFTVYAYPDKTFYGYVHNVRINPTTVSGVVSYNVTIFFDNKNHLLLPGMTAIPKIYIEKKSDVIAVPNTALRFVPTSENKYILNKITDELKSGEGVVWILEEHKPVPVIVKLGINNNSYTEVISKKIKIGSEVITGLNMPGNSQNQQFQRPKRKMFF</sequence>
<evidence type="ECO:0000259" key="4">
    <source>
        <dbReference type="Pfam" id="PF25990"/>
    </source>
</evidence>
<keyword evidence="2" id="KW-0812">Transmembrane</keyword>
<evidence type="ECO:0000256" key="2">
    <source>
        <dbReference type="SAM" id="Phobius"/>
    </source>
</evidence>
<dbReference type="Gene3D" id="2.40.420.20">
    <property type="match status" value="1"/>
</dbReference>
<feature type="transmembrane region" description="Helical" evidence="2">
    <location>
        <begin position="7"/>
        <end position="25"/>
    </location>
</feature>
<dbReference type="SUPFAM" id="SSF111369">
    <property type="entry name" value="HlyD-like secretion proteins"/>
    <property type="match status" value="1"/>
</dbReference>
<dbReference type="Pfam" id="PF25917">
    <property type="entry name" value="BSH_RND"/>
    <property type="match status" value="1"/>
</dbReference>
<protein>
    <submittedName>
        <fullName evidence="5">Efflux RND transporter periplasmic adaptor subunit</fullName>
    </submittedName>
</protein>
<feature type="domain" description="Multidrug resistance protein MdtA-like barrel-sandwich hybrid" evidence="3">
    <location>
        <begin position="59"/>
        <end position="213"/>
    </location>
</feature>
<name>A0A519BHT3_ACIG2</name>
<evidence type="ECO:0000259" key="3">
    <source>
        <dbReference type="Pfam" id="PF25917"/>
    </source>
</evidence>
<organism evidence="5 6">
    <name type="scientific">Acididesulfobacter guangdongensis</name>
    <dbReference type="NCBI Taxonomy" id="2597225"/>
    <lineage>
        <taxon>Bacteria</taxon>
        <taxon>Deltaproteobacteria</taxon>
        <taxon>Candidatus Acidulodesulfobacterales</taxon>
        <taxon>Candidatus Acididesulfobacter</taxon>
    </lineage>
</organism>